<dbReference type="Pfam" id="PF00512">
    <property type="entry name" value="HisKA"/>
    <property type="match status" value="1"/>
</dbReference>
<evidence type="ECO:0000259" key="11">
    <source>
        <dbReference type="PROSITE" id="PS50109"/>
    </source>
</evidence>
<evidence type="ECO:0000256" key="3">
    <source>
        <dbReference type="ARBA" id="ARBA00022553"/>
    </source>
</evidence>
<evidence type="ECO:0000313" key="14">
    <source>
        <dbReference type="EMBL" id="SMO42951.1"/>
    </source>
</evidence>
<dbReference type="SMART" id="SM00388">
    <property type="entry name" value="HisKA"/>
    <property type="match status" value="1"/>
</dbReference>
<keyword evidence="8" id="KW-0902">Two-component regulatory system</keyword>
<dbReference type="SUPFAM" id="SSF47384">
    <property type="entry name" value="Homodimeric domain of signal transducing histidine kinase"/>
    <property type="match status" value="1"/>
</dbReference>
<dbReference type="InterPro" id="IPR005467">
    <property type="entry name" value="His_kinase_dom"/>
</dbReference>
<proteinExistence type="predicted"/>
<feature type="domain" description="PAS" evidence="12">
    <location>
        <begin position="284"/>
        <end position="354"/>
    </location>
</feature>
<evidence type="ECO:0000256" key="10">
    <source>
        <dbReference type="ARBA" id="ARBA00068150"/>
    </source>
</evidence>
<dbReference type="FunFam" id="3.30.565.10:FF:000010">
    <property type="entry name" value="Sensor histidine kinase RcsC"/>
    <property type="match status" value="1"/>
</dbReference>
<dbReference type="InterPro" id="IPR003594">
    <property type="entry name" value="HATPase_dom"/>
</dbReference>
<dbReference type="CDD" id="cd00130">
    <property type="entry name" value="PAS"/>
    <property type="match status" value="1"/>
</dbReference>
<dbReference type="SMART" id="SM00387">
    <property type="entry name" value="HATPase_c"/>
    <property type="match status" value="1"/>
</dbReference>
<dbReference type="Pfam" id="PF00989">
    <property type="entry name" value="PAS"/>
    <property type="match status" value="1"/>
</dbReference>
<dbReference type="GO" id="GO:0006355">
    <property type="term" value="P:regulation of DNA-templated transcription"/>
    <property type="evidence" value="ECO:0007669"/>
    <property type="project" value="InterPro"/>
</dbReference>
<keyword evidence="4" id="KW-0808">Transferase</keyword>
<evidence type="ECO:0000256" key="8">
    <source>
        <dbReference type="ARBA" id="ARBA00023012"/>
    </source>
</evidence>
<comment type="catalytic activity">
    <reaction evidence="1">
        <text>ATP + protein L-histidine = ADP + protein N-phospho-L-histidine.</text>
        <dbReference type="EC" id="2.7.13.3"/>
    </reaction>
</comment>
<dbReference type="CDD" id="cd16922">
    <property type="entry name" value="HATPase_EvgS-ArcB-TorS-like"/>
    <property type="match status" value="1"/>
</dbReference>
<dbReference type="InterPro" id="IPR036097">
    <property type="entry name" value="HisK_dim/P_sf"/>
</dbReference>
<gene>
    <name evidence="14" type="ORF">SAMN06265379_101765</name>
</gene>
<dbReference type="InterPro" id="IPR036890">
    <property type="entry name" value="HATPase_C_sf"/>
</dbReference>
<dbReference type="OrthoDB" id="1108921at2"/>
<evidence type="ECO:0000256" key="1">
    <source>
        <dbReference type="ARBA" id="ARBA00000085"/>
    </source>
</evidence>
<dbReference type="NCBIfam" id="TIGR00229">
    <property type="entry name" value="sensory_box"/>
    <property type="match status" value="1"/>
</dbReference>
<evidence type="ECO:0000259" key="12">
    <source>
        <dbReference type="PROSITE" id="PS50112"/>
    </source>
</evidence>
<dbReference type="InterPro" id="IPR035965">
    <property type="entry name" value="PAS-like_dom_sf"/>
</dbReference>
<feature type="domain" description="Histidine kinase" evidence="11">
    <location>
        <begin position="426"/>
        <end position="645"/>
    </location>
</feature>
<dbReference type="EC" id="2.7.13.3" evidence="2"/>
<dbReference type="SUPFAM" id="SSF55785">
    <property type="entry name" value="PYP-like sensor domain (PAS domain)"/>
    <property type="match status" value="2"/>
</dbReference>
<comment type="subunit">
    <text evidence="9">At low DSF concentrations, interacts with RpfF.</text>
</comment>
<sequence length="646" mass="72603">MNLSDHNYNRYLKRWKSQFTIYADLMKVSLALVAEIKPGELITLAYTSLADNTIFFNKDISHSICKTIIDRCEPQQHSNLQLSATAGTLEARAGIKFFYGVPVLNEKGKVFATLCTYSKELSYMEEEKLIHINTIKSLIEEDIFYSHKELSPTINHPADLPSNDQKLQHFLRFSPVGIFYYNKQLIISGLNDRFAEMLKVNAATIVGMDMHDIYDKRVLPAILNALLGIESEYEGEYHTTSSNTSITILLKTAPVYAGEKIVGGIGVLQDISVKTNIAKALAKSENKYRELVEKINDVIYSIDTNGIFTYVSPVAKLLTGYTPEELSGHDLAEFIHKDDNLIYNNAIKEVKLGSTIQSEIRIKGKSGSYTWIRNSMRPIYNENGAFAGIHGIAQDIEQTKLAERDLIAAKEKAEESDRLKSSFLANMSHEIRTPMNGIIGFSELLSSKTINPAEREYYTSIIVKSGHQLLDIINDVLEISKIETGQININNTDVNINYLIDVLYSFFRRKAEDKNLQLNTFKASEQSAFYITTDEGKLRQILNNLLSNAIKFTKAGMVSFGYYFADDNCIVFYVEDEGIGIAKGEQIKIFDRFTQANAEIMNQHGGTGLGLPISKSLVELLGGEIWLESELNKGSKFCFSLPCKKL</sequence>
<dbReference type="InterPro" id="IPR001610">
    <property type="entry name" value="PAC"/>
</dbReference>
<evidence type="ECO:0000259" key="13">
    <source>
        <dbReference type="PROSITE" id="PS50113"/>
    </source>
</evidence>
<dbReference type="RefSeq" id="WP_142532098.1">
    <property type="nucleotide sequence ID" value="NZ_FXTB01000001.1"/>
</dbReference>
<dbReference type="InterPro" id="IPR004358">
    <property type="entry name" value="Sig_transdc_His_kin-like_C"/>
</dbReference>
<dbReference type="Gene3D" id="3.30.450.20">
    <property type="entry name" value="PAS domain"/>
    <property type="match status" value="2"/>
</dbReference>
<evidence type="ECO:0000256" key="4">
    <source>
        <dbReference type="ARBA" id="ARBA00022679"/>
    </source>
</evidence>
<evidence type="ECO:0000256" key="2">
    <source>
        <dbReference type="ARBA" id="ARBA00012438"/>
    </source>
</evidence>
<dbReference type="PRINTS" id="PR00344">
    <property type="entry name" value="BCTRLSENSOR"/>
</dbReference>
<dbReference type="GO" id="GO:0000155">
    <property type="term" value="F:phosphorelay sensor kinase activity"/>
    <property type="evidence" value="ECO:0007669"/>
    <property type="project" value="InterPro"/>
</dbReference>
<keyword evidence="7" id="KW-0067">ATP-binding</keyword>
<dbReference type="FunFam" id="1.10.287.130:FF:000002">
    <property type="entry name" value="Two-component osmosensing histidine kinase"/>
    <property type="match status" value="1"/>
</dbReference>
<dbReference type="PROSITE" id="PS50112">
    <property type="entry name" value="PAS"/>
    <property type="match status" value="1"/>
</dbReference>
<keyword evidence="6" id="KW-0418">Kinase</keyword>
<dbReference type="SMART" id="SM00086">
    <property type="entry name" value="PAC"/>
    <property type="match status" value="2"/>
</dbReference>
<dbReference type="AlphaFoldDB" id="A0A521B7H0"/>
<dbReference type="PROSITE" id="PS50109">
    <property type="entry name" value="HIS_KIN"/>
    <property type="match status" value="1"/>
</dbReference>
<evidence type="ECO:0000256" key="6">
    <source>
        <dbReference type="ARBA" id="ARBA00022777"/>
    </source>
</evidence>
<dbReference type="InterPro" id="IPR000700">
    <property type="entry name" value="PAS-assoc_C"/>
</dbReference>
<dbReference type="GO" id="GO:0005524">
    <property type="term" value="F:ATP binding"/>
    <property type="evidence" value="ECO:0007669"/>
    <property type="project" value="UniProtKB-KW"/>
</dbReference>
<dbReference type="PROSITE" id="PS50113">
    <property type="entry name" value="PAC"/>
    <property type="match status" value="1"/>
</dbReference>
<keyword evidence="5" id="KW-0547">Nucleotide-binding</keyword>
<dbReference type="PANTHER" id="PTHR43711:SF31">
    <property type="entry name" value="HISTIDINE KINASE"/>
    <property type="match status" value="1"/>
</dbReference>
<dbReference type="EMBL" id="FXTB01000001">
    <property type="protein sequence ID" value="SMO42951.1"/>
    <property type="molecule type" value="Genomic_DNA"/>
</dbReference>
<dbReference type="InterPro" id="IPR013655">
    <property type="entry name" value="PAS_fold_3"/>
</dbReference>
<keyword evidence="15" id="KW-1185">Reference proteome</keyword>
<dbReference type="InterPro" id="IPR003661">
    <property type="entry name" value="HisK_dim/P_dom"/>
</dbReference>
<dbReference type="Pfam" id="PF02518">
    <property type="entry name" value="HATPase_c"/>
    <property type="match status" value="1"/>
</dbReference>
<dbReference type="SMART" id="SM00091">
    <property type="entry name" value="PAS"/>
    <property type="match status" value="2"/>
</dbReference>
<evidence type="ECO:0000256" key="9">
    <source>
        <dbReference type="ARBA" id="ARBA00064003"/>
    </source>
</evidence>
<feature type="domain" description="PAC" evidence="13">
    <location>
        <begin position="356"/>
        <end position="408"/>
    </location>
</feature>
<evidence type="ECO:0000313" key="15">
    <source>
        <dbReference type="Proteomes" id="UP000319040"/>
    </source>
</evidence>
<dbReference type="Gene3D" id="1.10.287.130">
    <property type="match status" value="1"/>
</dbReference>
<dbReference type="CDD" id="cd00082">
    <property type="entry name" value="HisKA"/>
    <property type="match status" value="1"/>
</dbReference>
<dbReference type="InterPro" id="IPR013767">
    <property type="entry name" value="PAS_fold"/>
</dbReference>
<organism evidence="14 15">
    <name type="scientific">Saccharicrinis carchari</name>
    <dbReference type="NCBI Taxonomy" id="1168039"/>
    <lineage>
        <taxon>Bacteria</taxon>
        <taxon>Pseudomonadati</taxon>
        <taxon>Bacteroidota</taxon>
        <taxon>Bacteroidia</taxon>
        <taxon>Marinilabiliales</taxon>
        <taxon>Marinilabiliaceae</taxon>
        <taxon>Saccharicrinis</taxon>
    </lineage>
</organism>
<reference evidence="14 15" key="1">
    <citation type="submission" date="2017-05" db="EMBL/GenBank/DDBJ databases">
        <authorList>
            <person name="Varghese N."/>
            <person name="Submissions S."/>
        </authorList>
    </citation>
    <scope>NUCLEOTIDE SEQUENCE [LARGE SCALE GENOMIC DNA]</scope>
    <source>
        <strain evidence="14 15">DSM 27040</strain>
    </source>
</reference>
<dbReference type="SUPFAM" id="SSF55874">
    <property type="entry name" value="ATPase domain of HSP90 chaperone/DNA topoisomerase II/histidine kinase"/>
    <property type="match status" value="1"/>
</dbReference>
<dbReference type="Gene3D" id="3.30.565.10">
    <property type="entry name" value="Histidine kinase-like ATPase, C-terminal domain"/>
    <property type="match status" value="1"/>
</dbReference>
<protein>
    <recommendedName>
        <fullName evidence="10">Sensory/regulatory protein RpfC</fullName>
        <ecNumber evidence="2">2.7.13.3</ecNumber>
    </recommendedName>
</protein>
<keyword evidence="3" id="KW-0597">Phosphoprotein</keyword>
<dbReference type="Proteomes" id="UP000319040">
    <property type="component" value="Unassembled WGS sequence"/>
</dbReference>
<accession>A0A521B7H0</accession>
<dbReference type="Pfam" id="PF08447">
    <property type="entry name" value="PAS_3"/>
    <property type="match status" value="1"/>
</dbReference>
<evidence type="ECO:0000256" key="7">
    <source>
        <dbReference type="ARBA" id="ARBA00022840"/>
    </source>
</evidence>
<dbReference type="PANTHER" id="PTHR43711">
    <property type="entry name" value="TWO-COMPONENT HISTIDINE KINASE"/>
    <property type="match status" value="1"/>
</dbReference>
<dbReference type="SUPFAM" id="SSF55781">
    <property type="entry name" value="GAF domain-like"/>
    <property type="match status" value="1"/>
</dbReference>
<dbReference type="InterPro" id="IPR000014">
    <property type="entry name" value="PAS"/>
</dbReference>
<evidence type="ECO:0000256" key="5">
    <source>
        <dbReference type="ARBA" id="ARBA00022741"/>
    </source>
</evidence>
<dbReference type="InterPro" id="IPR050736">
    <property type="entry name" value="Sensor_HK_Regulatory"/>
</dbReference>
<name>A0A521B7H0_SACCC</name>